<comment type="cofactor">
    <cofactor evidence="1">
        <name>FAD</name>
        <dbReference type="ChEBI" id="CHEBI:57692"/>
    </cofactor>
</comment>
<comment type="similarity">
    <text evidence="2">Belongs to the DAMOX/DASOX family.</text>
</comment>
<evidence type="ECO:0000256" key="7">
    <source>
        <dbReference type="ARBA" id="ARBA00039751"/>
    </source>
</evidence>
<dbReference type="GO" id="GO:0016491">
    <property type="term" value="F:oxidoreductase activity"/>
    <property type="evidence" value="ECO:0007669"/>
    <property type="project" value="UniProtKB-KW"/>
</dbReference>
<proteinExistence type="inferred from homology"/>
<evidence type="ECO:0000256" key="6">
    <source>
        <dbReference type="ARBA" id="ARBA00039101"/>
    </source>
</evidence>
<protein>
    <recommendedName>
        <fullName evidence="7">D-amino-acid oxidase</fullName>
        <ecNumber evidence="6">1.4.3.3</ecNumber>
    </recommendedName>
</protein>
<name>A0ABW8ATC6_9ACTN</name>
<evidence type="ECO:0000256" key="4">
    <source>
        <dbReference type="ARBA" id="ARBA00022827"/>
    </source>
</evidence>
<evidence type="ECO:0000313" key="11">
    <source>
        <dbReference type="Proteomes" id="UP001612915"/>
    </source>
</evidence>
<dbReference type="Gene3D" id="3.40.50.720">
    <property type="entry name" value="NAD(P)-binding Rossmann-like Domain"/>
    <property type="match status" value="1"/>
</dbReference>
<comment type="caution">
    <text evidence="10">The sequence shown here is derived from an EMBL/GenBank/DDBJ whole genome shotgun (WGS) entry which is preliminary data.</text>
</comment>
<reference evidence="10 11" key="1">
    <citation type="submission" date="2024-10" db="EMBL/GenBank/DDBJ databases">
        <title>The Natural Products Discovery Center: Release of the First 8490 Sequenced Strains for Exploring Actinobacteria Biosynthetic Diversity.</title>
        <authorList>
            <person name="Kalkreuter E."/>
            <person name="Kautsar S.A."/>
            <person name="Yang D."/>
            <person name="Bader C.D."/>
            <person name="Teijaro C.N."/>
            <person name="Fluegel L."/>
            <person name="Davis C.M."/>
            <person name="Simpson J.R."/>
            <person name="Lauterbach L."/>
            <person name="Steele A.D."/>
            <person name="Gui C."/>
            <person name="Meng S."/>
            <person name="Li G."/>
            <person name="Viehrig K."/>
            <person name="Ye F."/>
            <person name="Su P."/>
            <person name="Kiefer A.F."/>
            <person name="Nichols A."/>
            <person name="Cepeda A.J."/>
            <person name="Yan W."/>
            <person name="Fan B."/>
            <person name="Jiang Y."/>
            <person name="Adhikari A."/>
            <person name="Zheng C.-J."/>
            <person name="Schuster L."/>
            <person name="Cowan T.M."/>
            <person name="Smanski M.J."/>
            <person name="Chevrette M.G."/>
            <person name="De Carvalho L.P.S."/>
            <person name="Shen B."/>
        </authorList>
    </citation>
    <scope>NUCLEOTIDE SEQUENCE [LARGE SCALE GENOMIC DNA]</scope>
    <source>
        <strain evidence="10 11">NPDC049639</strain>
    </source>
</reference>
<keyword evidence="3" id="KW-0285">Flavoprotein</keyword>
<dbReference type="PROSITE" id="PS00677">
    <property type="entry name" value="DAO"/>
    <property type="match status" value="1"/>
</dbReference>
<evidence type="ECO:0000256" key="2">
    <source>
        <dbReference type="ARBA" id="ARBA00006730"/>
    </source>
</evidence>
<evidence type="ECO:0000256" key="5">
    <source>
        <dbReference type="ARBA" id="ARBA00023002"/>
    </source>
</evidence>
<dbReference type="InterPro" id="IPR006181">
    <property type="entry name" value="D-amino_acid_oxidase_CS"/>
</dbReference>
<evidence type="ECO:0000313" key="10">
    <source>
        <dbReference type="EMBL" id="MFI7589646.1"/>
    </source>
</evidence>
<dbReference type="RefSeq" id="WP_398284247.1">
    <property type="nucleotide sequence ID" value="NZ_JBITLV010000008.1"/>
</dbReference>
<evidence type="ECO:0000256" key="1">
    <source>
        <dbReference type="ARBA" id="ARBA00001974"/>
    </source>
</evidence>
<keyword evidence="4" id="KW-0274">FAD</keyword>
<dbReference type="Pfam" id="PF01266">
    <property type="entry name" value="DAO"/>
    <property type="match status" value="1"/>
</dbReference>
<dbReference type="InterPro" id="IPR023209">
    <property type="entry name" value="DAO"/>
</dbReference>
<accession>A0ABW8ATC6</accession>
<feature type="domain" description="FAD dependent oxidoreductase" evidence="9">
    <location>
        <begin position="3"/>
        <end position="305"/>
    </location>
</feature>
<dbReference type="EMBL" id="JBITLV010000008">
    <property type="protein sequence ID" value="MFI7589646.1"/>
    <property type="molecule type" value="Genomic_DNA"/>
</dbReference>
<dbReference type="SUPFAM" id="SSF51971">
    <property type="entry name" value="Nucleotide-binding domain"/>
    <property type="match status" value="1"/>
</dbReference>
<gene>
    <name evidence="10" type="ORF">ACIB24_21470</name>
</gene>
<evidence type="ECO:0000256" key="8">
    <source>
        <dbReference type="ARBA" id="ARBA00049547"/>
    </source>
</evidence>
<dbReference type="PANTHER" id="PTHR11530:SF11">
    <property type="entry name" value="D-ASPARTATE OXIDASE"/>
    <property type="match status" value="1"/>
</dbReference>
<dbReference type="PANTHER" id="PTHR11530">
    <property type="entry name" value="D-AMINO ACID OXIDASE"/>
    <property type="match status" value="1"/>
</dbReference>
<keyword evidence="5 10" id="KW-0560">Oxidoreductase</keyword>
<dbReference type="Gene3D" id="3.30.9.10">
    <property type="entry name" value="D-Amino Acid Oxidase, subunit A, domain 2"/>
    <property type="match status" value="1"/>
</dbReference>
<dbReference type="PIRSF" id="PIRSF000189">
    <property type="entry name" value="D-aa_oxidase"/>
    <property type="match status" value="1"/>
</dbReference>
<evidence type="ECO:0000256" key="3">
    <source>
        <dbReference type="ARBA" id="ARBA00022630"/>
    </source>
</evidence>
<dbReference type="InterPro" id="IPR006076">
    <property type="entry name" value="FAD-dep_OxRdtase"/>
</dbReference>
<comment type="catalytic activity">
    <reaction evidence="8">
        <text>a D-alpha-amino acid + O2 + H2O = a 2-oxocarboxylate + H2O2 + NH4(+)</text>
        <dbReference type="Rhea" id="RHEA:21816"/>
        <dbReference type="ChEBI" id="CHEBI:15377"/>
        <dbReference type="ChEBI" id="CHEBI:15379"/>
        <dbReference type="ChEBI" id="CHEBI:16240"/>
        <dbReference type="ChEBI" id="CHEBI:28938"/>
        <dbReference type="ChEBI" id="CHEBI:35179"/>
        <dbReference type="ChEBI" id="CHEBI:59871"/>
        <dbReference type="EC" id="1.4.3.3"/>
    </reaction>
    <physiologicalReaction direction="left-to-right" evidence="8">
        <dbReference type="Rhea" id="RHEA:21817"/>
    </physiologicalReaction>
</comment>
<dbReference type="SUPFAM" id="SSF54373">
    <property type="entry name" value="FAD-linked reductases, C-terminal domain"/>
    <property type="match status" value="1"/>
</dbReference>
<organism evidence="10 11">
    <name type="scientific">Spongisporangium articulatum</name>
    <dbReference type="NCBI Taxonomy" id="3362603"/>
    <lineage>
        <taxon>Bacteria</taxon>
        <taxon>Bacillati</taxon>
        <taxon>Actinomycetota</taxon>
        <taxon>Actinomycetes</taxon>
        <taxon>Kineosporiales</taxon>
        <taxon>Kineosporiaceae</taxon>
        <taxon>Spongisporangium</taxon>
    </lineage>
</organism>
<dbReference type="EC" id="1.4.3.3" evidence="6"/>
<dbReference type="Proteomes" id="UP001612915">
    <property type="component" value="Unassembled WGS sequence"/>
</dbReference>
<sequence length="317" mass="33640">MTRVTVVGAGVIGLTSAIRLAEAGYEVDVLARELPLETVSAVAGGLWMPYLAEPVESVARWARATLDVYLEQAETCGDDCGVTLRTGHILVRDQPAWSLGLGLEDRLGLVATSFPTAQHEHGWQLRAPLVDMSRYLPYLVSRLAAADGTLTRMALPALPTRGLVVNCTGMAARALASDPTMRPVRGQVLKLTNPGLDSWWTDETGDEPTYVFAHPGHVVVGGSAQPDDWSPDVDHALAERILARAVHLVPQLASATVIAHRVGLRPVRPTVRVEAVPGPEGLVVHNYGHGGSGVTLAWGCADDVLELVSQATAARGA</sequence>
<keyword evidence="11" id="KW-1185">Reference proteome</keyword>
<evidence type="ECO:0000259" key="9">
    <source>
        <dbReference type="Pfam" id="PF01266"/>
    </source>
</evidence>